<organism evidence="1">
    <name type="scientific">marine sediment metagenome</name>
    <dbReference type="NCBI Taxonomy" id="412755"/>
    <lineage>
        <taxon>unclassified sequences</taxon>
        <taxon>metagenomes</taxon>
        <taxon>ecological metagenomes</taxon>
    </lineage>
</organism>
<name>A0A0F9H3U7_9ZZZZ</name>
<dbReference type="AlphaFoldDB" id="A0A0F9H3U7"/>
<protein>
    <submittedName>
        <fullName evidence="1">Uncharacterized protein</fullName>
    </submittedName>
</protein>
<proteinExistence type="predicted"/>
<accession>A0A0F9H3U7</accession>
<comment type="caution">
    <text evidence="1">The sequence shown here is derived from an EMBL/GenBank/DDBJ whole genome shotgun (WGS) entry which is preliminary data.</text>
</comment>
<gene>
    <name evidence="1" type="ORF">LCGC14_2046360</name>
</gene>
<reference evidence="1" key="1">
    <citation type="journal article" date="2015" name="Nature">
        <title>Complex archaea that bridge the gap between prokaryotes and eukaryotes.</title>
        <authorList>
            <person name="Spang A."/>
            <person name="Saw J.H."/>
            <person name="Jorgensen S.L."/>
            <person name="Zaremba-Niedzwiedzka K."/>
            <person name="Martijn J."/>
            <person name="Lind A.E."/>
            <person name="van Eijk R."/>
            <person name="Schleper C."/>
            <person name="Guy L."/>
            <person name="Ettema T.J."/>
        </authorList>
    </citation>
    <scope>NUCLEOTIDE SEQUENCE</scope>
</reference>
<evidence type="ECO:0000313" key="1">
    <source>
        <dbReference type="EMBL" id="KKL76285.1"/>
    </source>
</evidence>
<dbReference type="EMBL" id="LAZR01024093">
    <property type="protein sequence ID" value="KKL76285.1"/>
    <property type="molecule type" value="Genomic_DNA"/>
</dbReference>
<sequence length="45" mass="5231">MREDECYNCVHLKEEHLYGLDSAGGEECEVDYCTCLEWEPFPDDG</sequence>